<dbReference type="InterPro" id="IPR010998">
    <property type="entry name" value="Integrase_recombinase_N"/>
</dbReference>
<dbReference type="Gene3D" id="3.30.160.390">
    <property type="entry name" value="Integrase, DNA-binding domain"/>
    <property type="match status" value="1"/>
</dbReference>
<dbReference type="SUPFAM" id="SSF56349">
    <property type="entry name" value="DNA breaking-rejoining enzymes"/>
    <property type="match status" value="1"/>
</dbReference>
<evidence type="ECO:0000256" key="5">
    <source>
        <dbReference type="PROSITE-ProRule" id="PRU01248"/>
    </source>
</evidence>
<dbReference type="GO" id="GO:0015074">
    <property type="term" value="P:DNA integration"/>
    <property type="evidence" value="ECO:0007669"/>
    <property type="project" value="UniProtKB-KW"/>
</dbReference>
<dbReference type="AlphaFoldDB" id="A0A9D7QKB6"/>
<dbReference type="PANTHER" id="PTHR30629:SF2">
    <property type="entry name" value="PROPHAGE INTEGRASE INTS-RELATED"/>
    <property type="match status" value="1"/>
</dbReference>
<evidence type="ECO:0000256" key="2">
    <source>
        <dbReference type="ARBA" id="ARBA00022908"/>
    </source>
</evidence>
<dbReference type="Gene3D" id="1.10.443.10">
    <property type="entry name" value="Intergrase catalytic core"/>
    <property type="match status" value="1"/>
</dbReference>
<dbReference type="EMBL" id="JADKBR010000001">
    <property type="protein sequence ID" value="MBK8889518.1"/>
    <property type="molecule type" value="Genomic_DNA"/>
</dbReference>
<dbReference type="PROSITE" id="PS51898">
    <property type="entry name" value="TYR_RECOMBINASE"/>
    <property type="match status" value="1"/>
</dbReference>
<dbReference type="InterPro" id="IPR002104">
    <property type="entry name" value="Integrase_catalytic"/>
</dbReference>
<dbReference type="InterPro" id="IPR038488">
    <property type="entry name" value="Integrase_DNA-bd_sf"/>
</dbReference>
<comment type="similarity">
    <text evidence="1">Belongs to the 'phage' integrase family.</text>
</comment>
<dbReference type="Pfam" id="PF00589">
    <property type="entry name" value="Phage_integrase"/>
    <property type="match status" value="1"/>
</dbReference>
<keyword evidence="3 5" id="KW-0238">DNA-binding</keyword>
<dbReference type="GO" id="GO:0003677">
    <property type="term" value="F:DNA binding"/>
    <property type="evidence" value="ECO:0007669"/>
    <property type="project" value="UniProtKB-UniRule"/>
</dbReference>
<dbReference type="InterPro" id="IPR011010">
    <property type="entry name" value="DNA_brk_join_enz"/>
</dbReference>
<evidence type="ECO:0000256" key="1">
    <source>
        <dbReference type="ARBA" id="ARBA00008857"/>
    </source>
</evidence>
<feature type="domain" description="Tyr recombinase" evidence="6">
    <location>
        <begin position="191"/>
        <end position="386"/>
    </location>
</feature>
<evidence type="ECO:0000259" key="6">
    <source>
        <dbReference type="PROSITE" id="PS51898"/>
    </source>
</evidence>
<evidence type="ECO:0000256" key="3">
    <source>
        <dbReference type="ARBA" id="ARBA00023125"/>
    </source>
</evidence>
<dbReference type="Gene3D" id="1.10.150.130">
    <property type="match status" value="1"/>
</dbReference>
<keyword evidence="2" id="KW-0229">DNA integration</keyword>
<name>A0A9D7QKB6_9RHOO</name>
<reference evidence="8" key="1">
    <citation type="submission" date="2020-10" db="EMBL/GenBank/DDBJ databases">
        <title>Connecting structure to function with the recovery of over 1000 high-quality activated sludge metagenome-assembled genomes encoding full-length rRNA genes using long-read sequencing.</title>
        <authorList>
            <person name="Singleton C.M."/>
            <person name="Petriglieri F."/>
            <person name="Kristensen J.M."/>
            <person name="Kirkegaard R.H."/>
            <person name="Michaelsen T.Y."/>
            <person name="Andersen M.H."/>
            <person name="Karst S.M."/>
            <person name="Dueholm M.S."/>
            <person name="Nielsen P.H."/>
            <person name="Albertsen M."/>
        </authorList>
    </citation>
    <scope>NUCLEOTIDE SEQUENCE</scope>
    <source>
        <strain evidence="8">OdNE_18-Q3-R46-58_BAT3C.305</strain>
    </source>
</reference>
<dbReference type="Pfam" id="PF13356">
    <property type="entry name" value="Arm-DNA-bind_3"/>
    <property type="match status" value="1"/>
</dbReference>
<keyword evidence="4" id="KW-0233">DNA recombination</keyword>
<sequence>MKAGIPVAKSDGDGLTFTLSPSGVASWVLRYRHGGKAKEKTIGRYPDISLADGRRFAAEDRASIQRGTDVAMEKKKAKLTTANAWTVQQLAEDYLEKASGRLATATIKGRRQQLRDYVFPLIGNMPAREVEPLLLVDIVERVTVKSRHVARLVLIALREVFGHGIARHVVAGDPSAHIKSNSVIGPRPTSRSRIKLSEPELRALLPALPAMGVQNALMVKILLSTATRIGELVGAKWEHIDFEKRLWTIPAENIKGRKVKANNGEDVKDFLIPMTPQVTAWFLELQSLAFGSGYVLPIRSRKKAVGDATMEPVTLNAAINTFCKKIMGDKCRHFTPHDLRSTARSHLGALGVDLLIAERCLNHSLGGLVGVYDQHDYVEERRKALMLLSQFIDACETGKPINVVPLKLAAV</sequence>
<evidence type="ECO:0000313" key="9">
    <source>
        <dbReference type="Proteomes" id="UP000808146"/>
    </source>
</evidence>
<proteinExistence type="inferred from homology"/>
<dbReference type="InterPro" id="IPR050808">
    <property type="entry name" value="Phage_Integrase"/>
</dbReference>
<dbReference type="InterPro" id="IPR044068">
    <property type="entry name" value="CB"/>
</dbReference>
<protein>
    <submittedName>
        <fullName evidence="8">Site-specific integrase</fullName>
    </submittedName>
</protein>
<dbReference type="GO" id="GO:0006310">
    <property type="term" value="P:DNA recombination"/>
    <property type="evidence" value="ECO:0007669"/>
    <property type="project" value="UniProtKB-KW"/>
</dbReference>
<dbReference type="PROSITE" id="PS51900">
    <property type="entry name" value="CB"/>
    <property type="match status" value="1"/>
</dbReference>
<dbReference type="InterPro" id="IPR025166">
    <property type="entry name" value="Integrase_DNA_bind_dom"/>
</dbReference>
<dbReference type="PANTHER" id="PTHR30629">
    <property type="entry name" value="PROPHAGE INTEGRASE"/>
    <property type="match status" value="1"/>
</dbReference>
<organism evidence="8 9">
    <name type="scientific">Candidatus Dechloromonas phosphorivorans</name>
    <dbReference type="NCBI Taxonomy" id="2899244"/>
    <lineage>
        <taxon>Bacteria</taxon>
        <taxon>Pseudomonadati</taxon>
        <taxon>Pseudomonadota</taxon>
        <taxon>Betaproteobacteria</taxon>
        <taxon>Rhodocyclales</taxon>
        <taxon>Azonexaceae</taxon>
        <taxon>Dechloromonas</taxon>
    </lineage>
</organism>
<dbReference type="Pfam" id="PF22022">
    <property type="entry name" value="Phage_int_M"/>
    <property type="match status" value="1"/>
</dbReference>
<evidence type="ECO:0000259" key="7">
    <source>
        <dbReference type="PROSITE" id="PS51900"/>
    </source>
</evidence>
<evidence type="ECO:0000313" key="8">
    <source>
        <dbReference type="EMBL" id="MBK8889518.1"/>
    </source>
</evidence>
<dbReference type="InterPro" id="IPR053876">
    <property type="entry name" value="Phage_int_M"/>
</dbReference>
<feature type="domain" description="Core-binding (CB)" evidence="7">
    <location>
        <begin position="85"/>
        <end position="165"/>
    </location>
</feature>
<gene>
    <name evidence="8" type="ORF">IPN75_03510</name>
</gene>
<dbReference type="InterPro" id="IPR013762">
    <property type="entry name" value="Integrase-like_cat_sf"/>
</dbReference>
<dbReference type="CDD" id="cd00801">
    <property type="entry name" value="INT_P4_C"/>
    <property type="match status" value="1"/>
</dbReference>
<accession>A0A9D7QKB6</accession>
<comment type="caution">
    <text evidence="8">The sequence shown here is derived from an EMBL/GenBank/DDBJ whole genome shotgun (WGS) entry which is preliminary data.</text>
</comment>
<dbReference type="Proteomes" id="UP000808146">
    <property type="component" value="Unassembled WGS sequence"/>
</dbReference>
<evidence type="ECO:0000256" key="4">
    <source>
        <dbReference type="ARBA" id="ARBA00023172"/>
    </source>
</evidence>